<comment type="caution">
    <text evidence="2">The sequence shown here is derived from an EMBL/GenBank/DDBJ whole genome shotgun (WGS) entry which is preliminary data.</text>
</comment>
<accession>A0ABP0NM57</accession>
<dbReference type="Proteomes" id="UP001642484">
    <property type="component" value="Unassembled WGS sequence"/>
</dbReference>
<dbReference type="InterPro" id="IPR006342">
    <property type="entry name" value="FkbM_mtfrase"/>
</dbReference>
<gene>
    <name evidence="2" type="ORF">CCMP2556_LOCUS31223</name>
</gene>
<name>A0ABP0NM57_9DINO</name>
<dbReference type="Gene3D" id="3.60.130.30">
    <property type="match status" value="1"/>
</dbReference>
<reference evidence="2 3" key="1">
    <citation type="submission" date="2024-02" db="EMBL/GenBank/DDBJ databases">
        <authorList>
            <person name="Chen Y."/>
            <person name="Shah S."/>
            <person name="Dougan E. K."/>
            <person name="Thang M."/>
            <person name="Chan C."/>
        </authorList>
    </citation>
    <scope>NUCLEOTIDE SEQUENCE [LARGE SCALE GENOMIC DNA]</scope>
</reference>
<proteinExistence type="predicted"/>
<evidence type="ECO:0000313" key="2">
    <source>
        <dbReference type="EMBL" id="CAK9063530.1"/>
    </source>
</evidence>
<dbReference type="Pfam" id="PF05050">
    <property type="entry name" value="Methyltransf_21"/>
    <property type="match status" value="1"/>
</dbReference>
<keyword evidence="3" id="KW-1185">Reference proteome</keyword>
<dbReference type="EMBL" id="CAXAMN010021806">
    <property type="protein sequence ID" value="CAK9063530.1"/>
    <property type="molecule type" value="Genomic_DNA"/>
</dbReference>
<dbReference type="InterPro" id="IPR029063">
    <property type="entry name" value="SAM-dependent_MTases_sf"/>
</dbReference>
<protein>
    <recommendedName>
        <fullName evidence="1">Methyltransferase FkbM domain-containing protein</fullName>
    </recommendedName>
</protein>
<dbReference type="SUPFAM" id="SSF53335">
    <property type="entry name" value="S-adenosyl-L-methionine-dependent methyltransferases"/>
    <property type="match status" value="1"/>
</dbReference>
<dbReference type="NCBIfam" id="TIGR01444">
    <property type="entry name" value="fkbM_fam"/>
    <property type="match status" value="1"/>
</dbReference>
<dbReference type="InterPro" id="IPR052514">
    <property type="entry name" value="SAM-dependent_MTase"/>
</dbReference>
<feature type="domain" description="Methyltransferase FkbM" evidence="1">
    <location>
        <begin position="126"/>
        <end position="294"/>
    </location>
</feature>
<dbReference type="Gene3D" id="3.40.50.150">
    <property type="entry name" value="Vaccinia Virus protein VP39"/>
    <property type="match status" value="1"/>
</dbReference>
<dbReference type="PANTHER" id="PTHR34203">
    <property type="entry name" value="METHYLTRANSFERASE, FKBM FAMILY PROTEIN"/>
    <property type="match status" value="1"/>
</dbReference>
<evidence type="ECO:0000313" key="3">
    <source>
        <dbReference type="Proteomes" id="UP001642484"/>
    </source>
</evidence>
<organism evidence="2 3">
    <name type="scientific">Durusdinium trenchii</name>
    <dbReference type="NCBI Taxonomy" id="1381693"/>
    <lineage>
        <taxon>Eukaryota</taxon>
        <taxon>Sar</taxon>
        <taxon>Alveolata</taxon>
        <taxon>Dinophyceae</taxon>
        <taxon>Suessiales</taxon>
        <taxon>Symbiodiniaceae</taxon>
        <taxon>Durusdinium</taxon>
    </lineage>
</organism>
<dbReference type="PANTHER" id="PTHR34203:SF15">
    <property type="entry name" value="SLL1173 PROTEIN"/>
    <property type="match status" value="1"/>
</dbReference>
<evidence type="ECO:0000259" key="1">
    <source>
        <dbReference type="Pfam" id="PF05050"/>
    </source>
</evidence>
<sequence>MSEHEELVETVKQQQRSSEIAREGWRHYCGALAEGVRDPKKHSSEFLKNFLKVLEDLQHSQVPIVEDTEHEPRLVRSACPSLGSNQLELLMPESEVSVMKDVVNANCYGFAPGKASVLSQGDVLLDIGAHVGIASALALRTADVSVISVEPHPVTFELLTRNLAESENHTVPRGVPRVRLLQLAVADVNCAGREFFGHRGTNNPSRLFFASLFDTRSHSNLAIQVPCIALQELILQQKPTVVKIDAEGAERFLKTVDDFVLIRKLVVEWDWTHNRSKALWEEVRAHLEAHGFKLKILGRMPEFDQHGQAILTDARCKKRGNTGMIFQASRKLPASERVATATGEDTTPVKVEADLGEDRPEDEDVWSEVELQPSLELQLGALSIEDMEARLRQFGEELRPVKAEEFFVLGFKERRRSELLRALCEAYRSSVPRELLPPEEGMVLPPEAVRELLEHLRTIRFEENQRPSVHASGYLVLKAGQAAKLADSWGSESRSLGRLWALAEALLRGASPKAAAFHFTSMAVTQNFRGSPHIDQNDFSVQYALSVGDFTGGGELCVEESPSKVRVLQTQNRLVCIDGRFPHWVSGYRGERLHGTNGSSWLRSHFGRSEDPITPPRIRLPGCPQCAMRAHSLLRRIGSLARDTTKHIAIIAIRIRYPSTKHAAFG</sequence>